<feature type="compositionally biased region" description="Acidic residues" evidence="2">
    <location>
        <begin position="408"/>
        <end position="433"/>
    </location>
</feature>
<keyword evidence="1" id="KW-0175">Coiled coil</keyword>
<dbReference type="OrthoDB" id="2681654at2759"/>
<feature type="coiled-coil region" evidence="1">
    <location>
        <begin position="26"/>
        <end position="71"/>
    </location>
</feature>
<comment type="caution">
    <text evidence="3">The sequence shown here is derived from an EMBL/GenBank/DDBJ whole genome shotgun (WGS) entry which is preliminary data.</text>
</comment>
<evidence type="ECO:0000313" key="3">
    <source>
        <dbReference type="EMBL" id="KAJ2924846.1"/>
    </source>
</evidence>
<name>A0A9W8MBY3_9AGAR</name>
<dbReference type="Gene3D" id="1.10.287.1490">
    <property type="match status" value="1"/>
</dbReference>
<accession>A0A9W8MBY3</accession>
<evidence type="ECO:0000313" key="4">
    <source>
        <dbReference type="Proteomes" id="UP001140091"/>
    </source>
</evidence>
<feature type="region of interest" description="Disordered" evidence="2">
    <location>
        <begin position="306"/>
        <end position="327"/>
    </location>
</feature>
<dbReference type="Proteomes" id="UP001140091">
    <property type="component" value="Unassembled WGS sequence"/>
</dbReference>
<feature type="compositionally biased region" description="Basic residues" evidence="2">
    <location>
        <begin position="393"/>
        <end position="404"/>
    </location>
</feature>
<sequence>MSQPRRLNGPLYSPVPSLAAANQNQIEDLVQRNKTLDVTHKKLLEEVKQERERHKAELTKLKEEHAMREEEWRSQNHYMLGVARVSRLRAVLSMEDERSKALQETRFIREEKLERIKRDYKLKLFQMGYEELENQVVQLQETKQETEAERWEEVEQLTGETEELRGTLKEALDELTRVKKARDALQAKFDKLTEELATHQASNSTANSKLERLKLQLEGAQTKNADLERANDDLKRTNVQLQRQIDDWQNLEKREGDEVDNERKQRIALSVEVKKLEAQHKADAEAYEANLAKERQKVDKWKAAVDQWKQESSDSNEKELQASERQISKMQKEIEKLKANLEVERARYKSTNAPDPLAVNGKKASSAKPASKRGKAAKAAETDIEDEPGPSKPKPRKASQKKKKAVEPSDDEEVEEVVVLEEEPEPEEEDEVVEVEKKKKKSKAPESNAEAPKAKRKRKEAAILPEEEEEGPKKKAKPQSKAKNTAGKAAASVIPVEDDDDTPAPAVKKKRKINIGGCFPESVKPFDFGSLNIGGAGGLDIPSLLSPVRNDAPVPPRSESVYRSSRLR</sequence>
<protein>
    <submittedName>
        <fullName evidence="3">Uncharacterized protein</fullName>
    </submittedName>
</protein>
<evidence type="ECO:0000256" key="1">
    <source>
        <dbReference type="SAM" id="Coils"/>
    </source>
</evidence>
<keyword evidence="4" id="KW-1185">Reference proteome</keyword>
<proteinExistence type="predicted"/>
<organism evidence="3 4">
    <name type="scientific">Candolleomyces eurysporus</name>
    <dbReference type="NCBI Taxonomy" id="2828524"/>
    <lineage>
        <taxon>Eukaryota</taxon>
        <taxon>Fungi</taxon>
        <taxon>Dikarya</taxon>
        <taxon>Basidiomycota</taxon>
        <taxon>Agaricomycotina</taxon>
        <taxon>Agaricomycetes</taxon>
        <taxon>Agaricomycetidae</taxon>
        <taxon>Agaricales</taxon>
        <taxon>Agaricineae</taxon>
        <taxon>Psathyrellaceae</taxon>
        <taxon>Candolleomyces</taxon>
    </lineage>
</organism>
<reference evidence="3" key="1">
    <citation type="submission" date="2022-06" db="EMBL/GenBank/DDBJ databases">
        <title>Genome Sequence of Candolleomyces eurysporus.</title>
        <authorList>
            <person name="Buettner E."/>
        </authorList>
    </citation>
    <scope>NUCLEOTIDE SEQUENCE</scope>
    <source>
        <strain evidence="3">VTCC 930004</strain>
    </source>
</reference>
<dbReference type="AlphaFoldDB" id="A0A9W8MBY3"/>
<dbReference type="SUPFAM" id="SSF90257">
    <property type="entry name" value="Myosin rod fragments"/>
    <property type="match status" value="1"/>
</dbReference>
<feature type="region of interest" description="Disordered" evidence="2">
    <location>
        <begin position="539"/>
        <end position="568"/>
    </location>
</feature>
<gene>
    <name evidence="3" type="ORF">H1R20_g12224</name>
</gene>
<feature type="non-terminal residue" evidence="3">
    <location>
        <position position="568"/>
    </location>
</feature>
<evidence type="ECO:0000256" key="2">
    <source>
        <dbReference type="SAM" id="MobiDB-lite"/>
    </source>
</evidence>
<dbReference type="EMBL" id="JANBPK010001202">
    <property type="protein sequence ID" value="KAJ2924846.1"/>
    <property type="molecule type" value="Genomic_DNA"/>
</dbReference>
<feature type="region of interest" description="Disordered" evidence="2">
    <location>
        <begin position="345"/>
        <end position="508"/>
    </location>
</feature>